<dbReference type="NCBIfam" id="TIGR00171">
    <property type="entry name" value="leuD"/>
    <property type="match status" value="1"/>
</dbReference>
<sequence>MAGWSRHDGTAVALPRDNIDTDQLIPARFMSASRAEGYGQFLLRDLREGDPDFPLDRFPQASILLAGRNFGCGSSREAAVYALVDAGIRCVIATGFGDIFAANAVNNGLLPARLAETPALMQALAGRTTSASIDLETSQIALNGATLQFDLAPVWRTKLINGWDDIDLTRAHLDDIRTFRDQRHKRHRWSWPASQNPQD</sequence>
<evidence type="ECO:0000256" key="8">
    <source>
        <dbReference type="ARBA" id="ARBA00022605"/>
    </source>
</evidence>
<comment type="pathway">
    <text evidence="3">Amino-acid biosynthesis; L-leucine biosynthesis; L-leucine from 3-methyl-2-oxobutanoate: step 2/4.</text>
</comment>
<evidence type="ECO:0000256" key="7">
    <source>
        <dbReference type="ARBA" id="ARBA00022430"/>
    </source>
</evidence>
<dbReference type="EMBL" id="AWWI01000016">
    <property type="protein sequence ID" value="PIL22109.1"/>
    <property type="molecule type" value="Genomic_DNA"/>
</dbReference>
<dbReference type="SUPFAM" id="SSF52016">
    <property type="entry name" value="LeuD/IlvD-like"/>
    <property type="match status" value="1"/>
</dbReference>
<dbReference type="InterPro" id="IPR000573">
    <property type="entry name" value="AconitaseA/IPMdHydase_ssu_swvl"/>
</dbReference>
<evidence type="ECO:0000256" key="9">
    <source>
        <dbReference type="ARBA" id="ARBA00023239"/>
    </source>
</evidence>
<evidence type="ECO:0000256" key="5">
    <source>
        <dbReference type="ARBA" id="ARBA00011271"/>
    </source>
</evidence>
<feature type="domain" description="Aconitase A/isopropylmalate dehydratase small subunit swivel" evidence="11">
    <location>
        <begin position="11"/>
        <end position="116"/>
    </location>
</feature>
<dbReference type="PANTHER" id="PTHR43345:SF5">
    <property type="entry name" value="3-ISOPROPYLMALATE DEHYDRATASE SMALL SUBUNIT"/>
    <property type="match status" value="1"/>
</dbReference>
<evidence type="ECO:0000259" key="11">
    <source>
        <dbReference type="Pfam" id="PF00694"/>
    </source>
</evidence>
<dbReference type="InterPro" id="IPR050075">
    <property type="entry name" value="LeuD"/>
</dbReference>
<comment type="similarity">
    <text evidence="4">Belongs to the LeuD family. LeuD type 1 subfamily.</text>
</comment>
<dbReference type="InterPro" id="IPR033940">
    <property type="entry name" value="IPMI_Swivel"/>
</dbReference>
<accession>A0A2G8RKL7</accession>
<gene>
    <name evidence="12" type="ORF">P775_01175</name>
</gene>
<evidence type="ECO:0000256" key="10">
    <source>
        <dbReference type="ARBA" id="ARBA00023304"/>
    </source>
</evidence>
<keyword evidence="9" id="KW-0456">Lyase</keyword>
<comment type="caution">
    <text evidence="12">The sequence shown here is derived from an EMBL/GenBank/DDBJ whole genome shotgun (WGS) entry which is preliminary data.</text>
</comment>
<keyword evidence="10" id="KW-0100">Branched-chain amino acid biosynthesis</keyword>
<evidence type="ECO:0000256" key="2">
    <source>
        <dbReference type="ARBA" id="ARBA00002695"/>
    </source>
</evidence>
<dbReference type="PANTHER" id="PTHR43345">
    <property type="entry name" value="3-ISOPROPYLMALATE DEHYDRATASE SMALL SUBUNIT 2-RELATED-RELATED"/>
    <property type="match status" value="1"/>
</dbReference>
<proteinExistence type="inferred from homology"/>
<dbReference type="Gene3D" id="3.20.19.10">
    <property type="entry name" value="Aconitase, domain 4"/>
    <property type="match status" value="1"/>
</dbReference>
<dbReference type="InterPro" id="IPR004431">
    <property type="entry name" value="3-IsopropMal_deHydase_ssu"/>
</dbReference>
<dbReference type="GO" id="GO:0009316">
    <property type="term" value="C:3-isopropylmalate dehydratase complex"/>
    <property type="evidence" value="ECO:0007669"/>
    <property type="project" value="InterPro"/>
</dbReference>
<evidence type="ECO:0000313" key="12">
    <source>
        <dbReference type="EMBL" id="PIL22109.1"/>
    </source>
</evidence>
<dbReference type="GO" id="GO:0009098">
    <property type="term" value="P:L-leucine biosynthetic process"/>
    <property type="evidence" value="ECO:0007669"/>
    <property type="project" value="UniProtKB-UniPathway"/>
</dbReference>
<protein>
    <recommendedName>
        <fullName evidence="6">3-isopropylmalate dehydratase</fullName>
        <ecNumber evidence="6">4.2.1.33</ecNumber>
    </recommendedName>
</protein>
<evidence type="ECO:0000256" key="1">
    <source>
        <dbReference type="ARBA" id="ARBA00000491"/>
    </source>
</evidence>
<evidence type="ECO:0000256" key="4">
    <source>
        <dbReference type="ARBA" id="ARBA00009845"/>
    </source>
</evidence>
<keyword evidence="8" id="KW-0028">Amino-acid biosynthesis</keyword>
<dbReference type="InterPro" id="IPR015928">
    <property type="entry name" value="Aconitase/3IPM_dehydase_swvl"/>
</dbReference>
<name>A0A2G8RKL7_9RHOB</name>
<dbReference type="Proteomes" id="UP000231259">
    <property type="component" value="Unassembled WGS sequence"/>
</dbReference>
<dbReference type="EC" id="4.2.1.33" evidence="6"/>
<reference evidence="12 13" key="1">
    <citation type="submission" date="2013-09" db="EMBL/GenBank/DDBJ databases">
        <title>Genome sequencing of Phaeobacter antarcticus sp. nov. SM1211.</title>
        <authorList>
            <person name="Zhang X.-Y."/>
            <person name="Liu C."/>
            <person name="Chen X.-L."/>
            <person name="Xie B.-B."/>
            <person name="Qin Q.-L."/>
            <person name="Rong J.-C."/>
            <person name="Zhang Y.-Z."/>
        </authorList>
    </citation>
    <scope>NUCLEOTIDE SEQUENCE [LARGE SCALE GENOMIC DNA]</scope>
    <source>
        <strain evidence="12 13">SM1211</strain>
    </source>
</reference>
<keyword evidence="13" id="KW-1185">Reference proteome</keyword>
<dbReference type="AlphaFoldDB" id="A0A2G8RKL7"/>
<comment type="subunit">
    <text evidence="5">Heterodimer of LeuC and LeuD.</text>
</comment>
<comment type="function">
    <text evidence="2">Catalyzes the isomerization between 2-isopropylmalate and 3-isopropylmalate, via the formation of 2-isopropylmaleate.</text>
</comment>
<dbReference type="OrthoDB" id="9777465at2"/>
<dbReference type="RefSeq" id="WP_099909231.1">
    <property type="nucleotide sequence ID" value="NZ_AWWI01000016.1"/>
</dbReference>
<comment type="catalytic activity">
    <reaction evidence="1">
        <text>(2R,3S)-3-isopropylmalate = (2S)-2-isopropylmalate</text>
        <dbReference type="Rhea" id="RHEA:32287"/>
        <dbReference type="ChEBI" id="CHEBI:1178"/>
        <dbReference type="ChEBI" id="CHEBI:35121"/>
        <dbReference type="EC" id="4.2.1.33"/>
    </reaction>
</comment>
<dbReference type="GO" id="GO:0003861">
    <property type="term" value="F:3-isopropylmalate dehydratase activity"/>
    <property type="evidence" value="ECO:0007669"/>
    <property type="project" value="UniProtKB-EC"/>
</dbReference>
<keyword evidence="7" id="KW-0432">Leucine biosynthesis</keyword>
<evidence type="ECO:0000256" key="3">
    <source>
        <dbReference type="ARBA" id="ARBA00004729"/>
    </source>
</evidence>
<evidence type="ECO:0000256" key="6">
    <source>
        <dbReference type="ARBA" id="ARBA00011998"/>
    </source>
</evidence>
<dbReference type="Pfam" id="PF00694">
    <property type="entry name" value="Aconitase_C"/>
    <property type="match status" value="1"/>
</dbReference>
<dbReference type="NCBIfam" id="NF002458">
    <property type="entry name" value="PRK01641.1"/>
    <property type="match status" value="1"/>
</dbReference>
<evidence type="ECO:0000313" key="13">
    <source>
        <dbReference type="Proteomes" id="UP000231259"/>
    </source>
</evidence>
<dbReference type="CDD" id="cd01577">
    <property type="entry name" value="IPMI_Swivel"/>
    <property type="match status" value="1"/>
</dbReference>
<dbReference type="UniPathway" id="UPA00048">
    <property type="reaction ID" value="UER00071"/>
</dbReference>
<organism evidence="12 13">
    <name type="scientific">Puniceibacterium antarcticum</name>
    <dbReference type="NCBI Taxonomy" id="1206336"/>
    <lineage>
        <taxon>Bacteria</taxon>
        <taxon>Pseudomonadati</taxon>
        <taxon>Pseudomonadota</taxon>
        <taxon>Alphaproteobacteria</taxon>
        <taxon>Rhodobacterales</taxon>
        <taxon>Paracoccaceae</taxon>
        <taxon>Puniceibacterium</taxon>
    </lineage>
</organism>